<evidence type="ECO:0000256" key="4">
    <source>
        <dbReference type="ARBA" id="ARBA00022691"/>
    </source>
</evidence>
<dbReference type="InterPro" id="IPR011639">
    <property type="entry name" value="MethylTrfase_TaqI-like_dom"/>
</dbReference>
<dbReference type="InterPro" id="IPR002052">
    <property type="entry name" value="DNA_methylase_N6_adenine_CS"/>
</dbReference>
<organism evidence="7 8">
    <name type="scientific">Salibacterium lacus</name>
    <dbReference type="NCBI Taxonomy" id="1898109"/>
    <lineage>
        <taxon>Bacteria</taxon>
        <taxon>Bacillati</taxon>
        <taxon>Bacillota</taxon>
        <taxon>Bacilli</taxon>
        <taxon>Bacillales</taxon>
        <taxon>Bacillaceae</taxon>
    </lineage>
</organism>
<keyword evidence="3 7" id="KW-0808">Transferase</keyword>
<gene>
    <name evidence="7" type="ORF">ACFSUB_15005</name>
</gene>
<dbReference type="InterPro" id="IPR029063">
    <property type="entry name" value="SAM-dependent_MTases_sf"/>
</dbReference>
<dbReference type="InterPro" id="IPR050953">
    <property type="entry name" value="N4_N6_ade-DNA_methylase"/>
</dbReference>
<sequence length="614" mass="72136">MNIKIAMKNLKDSIGIINLEATLIYVYLKQNKIDYKNSDFYYWYLESISEENVFVIEEWLSNNKITLELDTLVELFELIVPEKEKKENGVVYTPSKIKDYILSQTIVGKRTPKVCDPACGCGSFLASAALFLHDKYKLSFKEIFSNYIYGVDISKHNIEKTKMLFSLLALRNNEKTNLQFNLIQGNSLNLLWDDIFEEIISGFDVVLGNPPYVRTKNISQEVKDSLKYWRTASVGLPDLYIPFYELGLSILNSNGKLGFISVNTFLKSLNGRELRKLLLENKYEMSIIDFKEEQMFKRITSYTCISIINKEAQNDKLYYAPYYGEKDLRNTKFYSNRYSELNDYKKGWNFGDQNELMNIKKIEAQKNRLGDFLIKNGIATLKNDLFIFTPYDEDDKYYYRTYYNENFKIEKSVCVNMAKPNIMKNEEELERYLEKAIFPYKLDDNNSVVVIKQEEMEENYPNCLHFLKAHKNILDNRDKGKGNYPTWYSYGRTQGLNNPKEKKLLIPYMANQPIAIISESTDLIFYCGYGLFCSDEITLYVLKKIMESSLFWYYIKKTSKPYNNGYFSTAKNYLINFSYPELSDTEKQTLINLEKTEVDKYLCELYNIAYEDII</sequence>
<dbReference type="PRINTS" id="PR00507">
    <property type="entry name" value="N12N6MTFRASE"/>
</dbReference>
<dbReference type="EC" id="2.1.1.72" evidence="1"/>
<protein>
    <recommendedName>
        <fullName evidence="1">site-specific DNA-methyltransferase (adenine-specific)</fullName>
        <ecNumber evidence="1">2.1.1.72</ecNumber>
    </recommendedName>
</protein>
<evidence type="ECO:0000256" key="1">
    <source>
        <dbReference type="ARBA" id="ARBA00011900"/>
    </source>
</evidence>
<keyword evidence="8" id="KW-1185">Reference proteome</keyword>
<dbReference type="GO" id="GO:0008168">
    <property type="term" value="F:methyltransferase activity"/>
    <property type="evidence" value="ECO:0007669"/>
    <property type="project" value="UniProtKB-KW"/>
</dbReference>
<evidence type="ECO:0000256" key="2">
    <source>
        <dbReference type="ARBA" id="ARBA00022603"/>
    </source>
</evidence>
<evidence type="ECO:0000259" key="6">
    <source>
        <dbReference type="Pfam" id="PF07669"/>
    </source>
</evidence>
<dbReference type="PANTHER" id="PTHR33841:SF1">
    <property type="entry name" value="DNA METHYLTRANSFERASE A"/>
    <property type="match status" value="1"/>
</dbReference>
<dbReference type="EMBL" id="JBHUML010000005">
    <property type="protein sequence ID" value="MFD2706773.1"/>
    <property type="molecule type" value="Genomic_DNA"/>
</dbReference>
<keyword evidence="2 7" id="KW-0489">Methyltransferase</keyword>
<comment type="caution">
    <text evidence="7">The sequence shown here is derived from an EMBL/GenBank/DDBJ whole genome shotgun (WGS) entry which is preliminary data.</text>
</comment>
<dbReference type="PROSITE" id="PS00092">
    <property type="entry name" value="N6_MTASE"/>
    <property type="match status" value="1"/>
</dbReference>
<feature type="domain" description="Type II methyltransferase M.TaqI-like" evidence="6">
    <location>
        <begin position="146"/>
        <end position="296"/>
    </location>
</feature>
<dbReference type="GO" id="GO:0032259">
    <property type="term" value="P:methylation"/>
    <property type="evidence" value="ECO:0007669"/>
    <property type="project" value="UniProtKB-KW"/>
</dbReference>
<accession>A0ABW5T447</accession>
<comment type="catalytic activity">
    <reaction evidence="5">
        <text>a 2'-deoxyadenosine in DNA + S-adenosyl-L-methionine = an N(6)-methyl-2'-deoxyadenosine in DNA + S-adenosyl-L-homocysteine + H(+)</text>
        <dbReference type="Rhea" id="RHEA:15197"/>
        <dbReference type="Rhea" id="RHEA-COMP:12418"/>
        <dbReference type="Rhea" id="RHEA-COMP:12419"/>
        <dbReference type="ChEBI" id="CHEBI:15378"/>
        <dbReference type="ChEBI" id="CHEBI:57856"/>
        <dbReference type="ChEBI" id="CHEBI:59789"/>
        <dbReference type="ChEBI" id="CHEBI:90615"/>
        <dbReference type="ChEBI" id="CHEBI:90616"/>
        <dbReference type="EC" id="2.1.1.72"/>
    </reaction>
</comment>
<reference evidence="8" key="1">
    <citation type="journal article" date="2019" name="Int. J. Syst. Evol. Microbiol.">
        <title>The Global Catalogue of Microorganisms (GCM) 10K type strain sequencing project: providing services to taxonomists for standard genome sequencing and annotation.</title>
        <authorList>
            <consortium name="The Broad Institute Genomics Platform"/>
            <consortium name="The Broad Institute Genome Sequencing Center for Infectious Disease"/>
            <person name="Wu L."/>
            <person name="Ma J."/>
        </authorList>
    </citation>
    <scope>NUCLEOTIDE SEQUENCE [LARGE SCALE GENOMIC DNA]</scope>
    <source>
        <strain evidence="8">KCTC 33792</strain>
    </source>
</reference>
<proteinExistence type="predicted"/>
<evidence type="ECO:0000313" key="8">
    <source>
        <dbReference type="Proteomes" id="UP001597520"/>
    </source>
</evidence>
<dbReference type="Proteomes" id="UP001597520">
    <property type="component" value="Unassembled WGS sequence"/>
</dbReference>
<evidence type="ECO:0000256" key="5">
    <source>
        <dbReference type="ARBA" id="ARBA00047942"/>
    </source>
</evidence>
<dbReference type="PANTHER" id="PTHR33841">
    <property type="entry name" value="DNA METHYLTRANSFERASE YEEA-RELATED"/>
    <property type="match status" value="1"/>
</dbReference>
<dbReference type="CDD" id="cd02440">
    <property type="entry name" value="AdoMet_MTases"/>
    <property type="match status" value="1"/>
</dbReference>
<name>A0ABW5T447_9BACI</name>
<dbReference type="Gene3D" id="3.40.50.150">
    <property type="entry name" value="Vaccinia Virus protein VP39"/>
    <property type="match status" value="1"/>
</dbReference>
<dbReference type="RefSeq" id="WP_380714073.1">
    <property type="nucleotide sequence ID" value="NZ_JBHUML010000005.1"/>
</dbReference>
<evidence type="ECO:0000256" key="3">
    <source>
        <dbReference type="ARBA" id="ARBA00022679"/>
    </source>
</evidence>
<dbReference type="SUPFAM" id="SSF53335">
    <property type="entry name" value="S-adenosyl-L-methionine-dependent methyltransferases"/>
    <property type="match status" value="1"/>
</dbReference>
<evidence type="ECO:0000313" key="7">
    <source>
        <dbReference type="EMBL" id="MFD2706773.1"/>
    </source>
</evidence>
<dbReference type="Pfam" id="PF07669">
    <property type="entry name" value="Eco57I"/>
    <property type="match status" value="1"/>
</dbReference>
<keyword evidence="4" id="KW-0949">S-adenosyl-L-methionine</keyword>